<keyword evidence="2" id="KW-0449">Lipoprotein</keyword>
<dbReference type="InterPro" id="IPR010131">
    <property type="entry name" value="MdtP/NodT-like"/>
</dbReference>
<sequence>MIGPVASSRNRRRQPRRLAAIMVSAGLLSACSDAPLPDLAPDVPKAYQWRGAGGTLPTKPDWWDSYRSSELSRLVRAADAQNLDIKAAVERIYEAEAQARIAGASLLPTLDFSGDASRARSNGIERGSFQTALSASYTLDFWGRNRATTLAAVESARASRFDAETVRLSTLTSVASAYFQLLAAQDRRAIAERNVAAATRVLTVIRQRLDAGTATALDVAQQESVLATQRATVPPLDQTIEQTRASLAVLIGRAPERSLIRGGSMAAVRLPSIEPGLPAELLVRRPDVASAEAQFAAAHQDVLAARAAFFPTLTLTAQGGYASTALTTLIRPDSAFYSLAAGLTQPVFEGGRLTGQKDYSEARERELVQTYRKTVLTALSDVEKALVAIRQLARQERLQRESLDAAQRAFQIAEQRLNEGTVDLVTVINTQQTLFNAQDTVTQVRLQRLQATIALYQALGGGWVRDPKVSAAADPLGVAR</sequence>
<dbReference type="Gene3D" id="2.20.200.10">
    <property type="entry name" value="Outer membrane efflux proteins (OEP)"/>
    <property type="match status" value="1"/>
</dbReference>
<keyword evidence="2" id="KW-0564">Palmitate</keyword>
<dbReference type="InterPro" id="IPR003423">
    <property type="entry name" value="OMP_efflux"/>
</dbReference>
<dbReference type="RefSeq" id="WP_407048748.1">
    <property type="nucleotide sequence ID" value="NZ_CP158568.1"/>
</dbReference>
<dbReference type="NCBIfam" id="TIGR01845">
    <property type="entry name" value="outer_NodT"/>
    <property type="match status" value="1"/>
</dbReference>
<evidence type="ECO:0000256" key="1">
    <source>
        <dbReference type="ARBA" id="ARBA00007613"/>
    </source>
</evidence>
<comment type="subcellular location">
    <subcellularLocation>
        <location evidence="2">Cell membrane</location>
        <topology evidence="2">Lipid-anchor</topology>
    </subcellularLocation>
</comment>
<dbReference type="PANTHER" id="PTHR30203">
    <property type="entry name" value="OUTER MEMBRANE CATION EFFLUX PROTEIN"/>
    <property type="match status" value="1"/>
</dbReference>
<dbReference type="GO" id="GO:0015562">
    <property type="term" value="F:efflux transmembrane transporter activity"/>
    <property type="evidence" value="ECO:0007669"/>
    <property type="project" value="InterPro"/>
</dbReference>
<keyword evidence="2" id="KW-1134">Transmembrane beta strand</keyword>
<comment type="similarity">
    <text evidence="1 2">Belongs to the outer membrane factor (OMF) (TC 1.B.17) family.</text>
</comment>
<evidence type="ECO:0000256" key="2">
    <source>
        <dbReference type="RuleBase" id="RU362097"/>
    </source>
</evidence>
<dbReference type="PANTHER" id="PTHR30203:SF33">
    <property type="entry name" value="BLR4455 PROTEIN"/>
    <property type="match status" value="1"/>
</dbReference>
<gene>
    <name evidence="3" type="ORF">ABS361_16410</name>
</gene>
<protein>
    <submittedName>
        <fullName evidence="3">Efflux transporter outer membrane subunit</fullName>
    </submittedName>
</protein>
<evidence type="ECO:0000313" key="3">
    <source>
        <dbReference type="EMBL" id="XBY43648.1"/>
    </source>
</evidence>
<accession>A0AAU7XAF3</accession>
<reference evidence="3" key="1">
    <citation type="submission" date="2024-06" db="EMBL/GenBank/DDBJ databases">
        <title>Methylostella associata gen. nov., sp. nov., a novel Ancalomicrobiaceae-affiliated facultatively methylotrophic bacteria that feed on methanotrophs of the genus Methylococcus.</title>
        <authorList>
            <person name="Saltykova V."/>
            <person name="Danilova O.V."/>
            <person name="Oshkin I.Y."/>
            <person name="Belova S.E."/>
            <person name="Pimenov N.V."/>
            <person name="Dedysh S.N."/>
        </authorList>
    </citation>
    <scope>NUCLEOTIDE SEQUENCE</scope>
    <source>
        <strain evidence="3">S20</strain>
    </source>
</reference>
<name>A0AAU7XAF3_9HYPH</name>
<dbReference type="SUPFAM" id="SSF56954">
    <property type="entry name" value="Outer membrane efflux proteins (OEP)"/>
    <property type="match status" value="1"/>
</dbReference>
<proteinExistence type="inferred from homology"/>
<organism evidence="3">
    <name type="scientific">Methyloraptor flagellatus</name>
    <dbReference type="NCBI Taxonomy" id="3162530"/>
    <lineage>
        <taxon>Bacteria</taxon>
        <taxon>Pseudomonadati</taxon>
        <taxon>Pseudomonadota</taxon>
        <taxon>Alphaproteobacteria</taxon>
        <taxon>Hyphomicrobiales</taxon>
        <taxon>Ancalomicrobiaceae</taxon>
        <taxon>Methyloraptor</taxon>
    </lineage>
</organism>
<dbReference type="EMBL" id="CP158568">
    <property type="protein sequence ID" value="XBY43648.1"/>
    <property type="molecule type" value="Genomic_DNA"/>
</dbReference>
<dbReference type="KEGG" id="mflg:ABS361_16410"/>
<keyword evidence="2" id="KW-0812">Transmembrane</keyword>
<dbReference type="AlphaFoldDB" id="A0AAU7XAF3"/>
<keyword evidence="2" id="KW-0472">Membrane</keyword>
<dbReference type="GO" id="GO:0005886">
    <property type="term" value="C:plasma membrane"/>
    <property type="evidence" value="ECO:0007669"/>
    <property type="project" value="UniProtKB-SubCell"/>
</dbReference>
<dbReference type="Gene3D" id="1.20.1600.10">
    <property type="entry name" value="Outer membrane efflux proteins (OEP)"/>
    <property type="match status" value="1"/>
</dbReference>
<dbReference type="Pfam" id="PF02321">
    <property type="entry name" value="OEP"/>
    <property type="match status" value="2"/>
</dbReference>